<feature type="transmembrane region" description="Helical" evidence="1">
    <location>
        <begin position="147"/>
        <end position="166"/>
    </location>
</feature>
<dbReference type="InterPro" id="IPR050623">
    <property type="entry name" value="Glucan_succinyl_AcylTrfase"/>
</dbReference>
<dbReference type="PANTHER" id="PTHR36927">
    <property type="entry name" value="BLR4337 PROTEIN"/>
    <property type="match status" value="1"/>
</dbReference>
<feature type="transmembrane region" description="Helical" evidence="1">
    <location>
        <begin position="96"/>
        <end position="118"/>
    </location>
</feature>
<feature type="transmembrane region" description="Helical" evidence="1">
    <location>
        <begin position="12"/>
        <end position="33"/>
    </location>
</feature>
<dbReference type="KEGG" id="clac:EG342_10930"/>
<gene>
    <name evidence="4" type="ORF">C1637_08765</name>
    <name evidence="3" type="ORF">EG342_10930</name>
</gene>
<keyword evidence="3" id="KW-0808">Transferase</keyword>
<dbReference type="Proteomes" id="UP000236262">
    <property type="component" value="Unassembled WGS sequence"/>
</dbReference>
<evidence type="ECO:0000313" key="3">
    <source>
        <dbReference type="EMBL" id="AZA82373.1"/>
    </source>
</evidence>
<accession>A0A3G6RD99</accession>
<evidence type="ECO:0000313" key="6">
    <source>
        <dbReference type="Proteomes" id="UP000279972"/>
    </source>
</evidence>
<evidence type="ECO:0000313" key="4">
    <source>
        <dbReference type="EMBL" id="PNW13951.1"/>
    </source>
</evidence>
<evidence type="ECO:0000259" key="2">
    <source>
        <dbReference type="Pfam" id="PF01757"/>
    </source>
</evidence>
<keyword evidence="6" id="KW-1185">Reference proteome</keyword>
<dbReference type="RefSeq" id="WP_103291002.1">
    <property type="nucleotide sequence ID" value="NZ_CP033924.1"/>
</dbReference>
<evidence type="ECO:0000256" key="1">
    <source>
        <dbReference type="SAM" id="Phobius"/>
    </source>
</evidence>
<feature type="transmembrane region" description="Helical" evidence="1">
    <location>
        <begin position="294"/>
        <end position="314"/>
    </location>
</feature>
<organism evidence="4 5">
    <name type="scientific">Chryseobacterium lactis</name>
    <dbReference type="NCBI Taxonomy" id="1241981"/>
    <lineage>
        <taxon>Bacteria</taxon>
        <taxon>Pseudomonadati</taxon>
        <taxon>Bacteroidota</taxon>
        <taxon>Flavobacteriia</taxon>
        <taxon>Flavobacteriales</taxon>
        <taxon>Weeksellaceae</taxon>
        <taxon>Chryseobacterium group</taxon>
        <taxon>Chryseobacterium</taxon>
    </lineage>
</organism>
<evidence type="ECO:0000313" key="5">
    <source>
        <dbReference type="Proteomes" id="UP000236262"/>
    </source>
</evidence>
<dbReference type="AlphaFoldDB" id="A0A3G6RD99"/>
<dbReference type="InterPro" id="IPR002656">
    <property type="entry name" value="Acyl_transf_3_dom"/>
</dbReference>
<feature type="transmembrane region" description="Helical" evidence="1">
    <location>
        <begin position="187"/>
        <end position="204"/>
    </location>
</feature>
<keyword evidence="1" id="KW-0472">Membrane</keyword>
<dbReference type="Proteomes" id="UP000279972">
    <property type="component" value="Chromosome"/>
</dbReference>
<keyword evidence="3" id="KW-0012">Acyltransferase</keyword>
<feature type="transmembrane region" description="Helical" evidence="1">
    <location>
        <begin position="334"/>
        <end position="352"/>
    </location>
</feature>
<dbReference type="GO" id="GO:0016747">
    <property type="term" value="F:acyltransferase activity, transferring groups other than amino-acyl groups"/>
    <property type="evidence" value="ECO:0007669"/>
    <property type="project" value="InterPro"/>
</dbReference>
<reference evidence="3 6" key="2">
    <citation type="submission" date="2018-11" db="EMBL/GenBank/DDBJ databases">
        <title>Proposal to divide the Flavobacteriaceae and reorganize its genera based on Amino Acid Identity values calculated from whole genome sequences.</title>
        <authorList>
            <person name="Nicholson A.C."/>
            <person name="Gulvik C.A."/>
            <person name="Whitney A.M."/>
            <person name="Humrighouse B.W."/>
            <person name="Bell M."/>
            <person name="Holmes B."/>
            <person name="Steigerwalt A.G."/>
            <person name="Villarma A."/>
            <person name="Sheth M."/>
            <person name="Batra D."/>
            <person name="Pryor J."/>
            <person name="Bernardet J.-F."/>
            <person name="Hugo C."/>
            <person name="Kampfer P."/>
            <person name="Newman J."/>
            <person name="McQuiston J.R."/>
        </authorList>
    </citation>
    <scope>NUCLEOTIDE SEQUENCE [LARGE SCALE GENOMIC DNA]</scope>
    <source>
        <strain evidence="3 6">KC_1864</strain>
    </source>
</reference>
<feature type="transmembrane region" description="Helical" evidence="1">
    <location>
        <begin position="254"/>
        <end position="274"/>
    </location>
</feature>
<proteinExistence type="predicted"/>
<feature type="transmembrane region" description="Helical" evidence="1">
    <location>
        <begin position="224"/>
        <end position="242"/>
    </location>
</feature>
<dbReference type="OrthoDB" id="5446016at2"/>
<feature type="transmembrane region" description="Helical" evidence="1">
    <location>
        <begin position="358"/>
        <end position="380"/>
    </location>
</feature>
<dbReference type="Pfam" id="PF01757">
    <property type="entry name" value="Acyl_transf_3"/>
    <property type="match status" value="1"/>
</dbReference>
<protein>
    <submittedName>
        <fullName evidence="3">Acyltransferase</fullName>
    </submittedName>
</protein>
<dbReference type="PANTHER" id="PTHR36927:SF4">
    <property type="entry name" value="BLR5718 PROTEIN"/>
    <property type="match status" value="1"/>
</dbReference>
<keyword evidence="1" id="KW-1133">Transmembrane helix</keyword>
<keyword evidence="1" id="KW-0812">Transmembrane</keyword>
<sequence>MKNNSRTVWIDYLRGFITLLVVAHHSSLAYTTFASFDKAAYSNSTHPIVDRYRWVGLDIFEDFNDIFFMSLMFLISGIFVIKGLNRGTKLYLKERFYRLFIPFLIGVCILMVIAHYPAFLLAYGKGDLKDYLVDFFTIESWPVGPPWFIWVLFAFNIIITILYPYLKHSITTLSLKINNLKNSPLKVLLVFYSLTWILYLPMMLSFGSGTWKGIGPFDFQVSRILLYFGYFSLGVIIGGIKIEEGLFGDTSELFRKPILWILGCISVYAIVKVIELPLETMISRNILTIFQATLLYRSVWTFSCSLSCLAFLVLFKRLFNHPTDWWQSLSSNAYGIYLIHYIFVLWCQYELLDANIPAFGKFMITFCISFSVSWYITFLFRKLKFVQRYL</sequence>
<dbReference type="EMBL" id="CP033924">
    <property type="protein sequence ID" value="AZA82373.1"/>
    <property type="molecule type" value="Genomic_DNA"/>
</dbReference>
<reference evidence="4 5" key="1">
    <citation type="submission" date="2018-01" db="EMBL/GenBank/DDBJ databases">
        <title>Draft genome sequences of Chryseobacterium lactis NCTC11390, Chryseobacterium oncorhynchi 701B-08, and Chryseobacterium viscerum 687B-08.</title>
        <authorList>
            <person name="Jeong J.-J."/>
            <person name="Lee Y.J."/>
            <person name="Park B."/>
            <person name="Choi I.-G."/>
            <person name="Kim K.D."/>
        </authorList>
    </citation>
    <scope>NUCLEOTIDE SEQUENCE [LARGE SCALE GENOMIC DNA]</scope>
    <source>
        <strain evidence="4 5">NCTC11390</strain>
    </source>
</reference>
<feature type="transmembrane region" description="Helical" evidence="1">
    <location>
        <begin position="66"/>
        <end position="84"/>
    </location>
</feature>
<feature type="domain" description="Acyltransferase 3" evidence="2">
    <location>
        <begin position="8"/>
        <end position="377"/>
    </location>
</feature>
<name>A0A3G6RD99_CHRLC</name>
<dbReference type="EMBL" id="PPEH01000003">
    <property type="protein sequence ID" value="PNW13951.1"/>
    <property type="molecule type" value="Genomic_DNA"/>
</dbReference>